<dbReference type="InterPro" id="IPR017871">
    <property type="entry name" value="ABC_transporter-like_CS"/>
</dbReference>
<dbReference type="GO" id="GO:0016887">
    <property type="term" value="F:ATP hydrolysis activity"/>
    <property type="evidence" value="ECO:0007669"/>
    <property type="project" value="InterPro"/>
</dbReference>
<keyword evidence="2" id="KW-1003">Cell membrane</keyword>
<dbReference type="EMBL" id="NMVQ01000043">
    <property type="protein sequence ID" value="OYO18561.1"/>
    <property type="molecule type" value="Genomic_DNA"/>
</dbReference>
<evidence type="ECO:0000313" key="10">
    <source>
        <dbReference type="EMBL" id="OYO18561.1"/>
    </source>
</evidence>
<keyword evidence="4" id="KW-0677">Repeat</keyword>
<dbReference type="SUPFAM" id="SSF52540">
    <property type="entry name" value="P-loop containing nucleoside triphosphate hydrolases"/>
    <property type="match status" value="2"/>
</dbReference>
<feature type="domain" description="ABC transporter" evidence="9">
    <location>
        <begin position="258"/>
        <end position="499"/>
    </location>
</feature>
<dbReference type="SMART" id="SM00382">
    <property type="entry name" value="AAA"/>
    <property type="match status" value="2"/>
</dbReference>
<evidence type="ECO:0000256" key="7">
    <source>
        <dbReference type="ARBA" id="ARBA00022967"/>
    </source>
</evidence>
<keyword evidence="1" id="KW-0813">Transport</keyword>
<evidence type="ECO:0000256" key="2">
    <source>
        <dbReference type="ARBA" id="ARBA00022475"/>
    </source>
</evidence>
<keyword evidence="8" id="KW-0472">Membrane</keyword>
<dbReference type="CDD" id="cd03215">
    <property type="entry name" value="ABC_Carb_Monos_II"/>
    <property type="match status" value="1"/>
</dbReference>
<evidence type="ECO:0000256" key="5">
    <source>
        <dbReference type="ARBA" id="ARBA00022741"/>
    </source>
</evidence>
<dbReference type="Proteomes" id="UP000216311">
    <property type="component" value="Unassembled WGS sequence"/>
</dbReference>
<keyword evidence="7" id="KW-1278">Translocase</keyword>
<proteinExistence type="predicted"/>
<dbReference type="PROSITE" id="PS00211">
    <property type="entry name" value="ABC_TRANSPORTER_1"/>
    <property type="match status" value="1"/>
</dbReference>
<evidence type="ECO:0000256" key="1">
    <source>
        <dbReference type="ARBA" id="ARBA00022448"/>
    </source>
</evidence>
<protein>
    <submittedName>
        <fullName evidence="10">Sugar ABC transporter ATP-binding protein</fullName>
    </submittedName>
</protein>
<evidence type="ECO:0000259" key="9">
    <source>
        <dbReference type="PROSITE" id="PS50893"/>
    </source>
</evidence>
<keyword evidence="6 10" id="KW-0067">ATP-binding</keyword>
<dbReference type="GO" id="GO:0005524">
    <property type="term" value="F:ATP binding"/>
    <property type="evidence" value="ECO:0007669"/>
    <property type="project" value="UniProtKB-KW"/>
</dbReference>
<organism evidence="10 11">
    <name type="scientific">Enemella dayhoffiae</name>
    <dbReference type="NCBI Taxonomy" id="2016507"/>
    <lineage>
        <taxon>Bacteria</taxon>
        <taxon>Bacillati</taxon>
        <taxon>Actinomycetota</taxon>
        <taxon>Actinomycetes</taxon>
        <taxon>Propionibacteriales</taxon>
        <taxon>Propionibacteriaceae</taxon>
        <taxon>Enemella</taxon>
    </lineage>
</organism>
<dbReference type="Pfam" id="PF00005">
    <property type="entry name" value="ABC_tran"/>
    <property type="match status" value="2"/>
</dbReference>
<dbReference type="PANTHER" id="PTHR43790">
    <property type="entry name" value="CARBOHYDRATE TRANSPORT ATP-BINDING PROTEIN MG119-RELATED"/>
    <property type="match status" value="1"/>
</dbReference>
<dbReference type="AlphaFoldDB" id="A0A255GSJ7"/>
<keyword evidence="11" id="KW-1185">Reference proteome</keyword>
<gene>
    <name evidence="10" type="ORF">CGZ93_14075</name>
</gene>
<evidence type="ECO:0000256" key="8">
    <source>
        <dbReference type="ARBA" id="ARBA00023136"/>
    </source>
</evidence>
<evidence type="ECO:0000313" key="11">
    <source>
        <dbReference type="Proteomes" id="UP000216311"/>
    </source>
</evidence>
<dbReference type="CDD" id="cd03216">
    <property type="entry name" value="ABC_Carb_Monos_I"/>
    <property type="match status" value="1"/>
</dbReference>
<keyword evidence="3" id="KW-0762">Sugar transport</keyword>
<evidence type="ECO:0000256" key="4">
    <source>
        <dbReference type="ARBA" id="ARBA00022737"/>
    </source>
</evidence>
<comment type="caution">
    <text evidence="10">The sequence shown here is derived from an EMBL/GenBank/DDBJ whole genome shotgun (WGS) entry which is preliminary data.</text>
</comment>
<dbReference type="InterPro" id="IPR027417">
    <property type="entry name" value="P-loop_NTPase"/>
</dbReference>
<keyword evidence="5" id="KW-0547">Nucleotide-binding</keyword>
<dbReference type="PROSITE" id="PS50893">
    <property type="entry name" value="ABC_TRANSPORTER_2"/>
    <property type="match status" value="2"/>
</dbReference>
<dbReference type="PANTHER" id="PTHR43790:SF3">
    <property type="entry name" value="D-ALLOSE IMPORT ATP-BINDING PROTEIN ALSA-RELATED"/>
    <property type="match status" value="1"/>
</dbReference>
<dbReference type="InterPro" id="IPR003593">
    <property type="entry name" value="AAA+_ATPase"/>
</dbReference>
<dbReference type="InterPro" id="IPR050107">
    <property type="entry name" value="ABC_carbohydrate_import_ATPase"/>
</dbReference>
<name>A0A255GSJ7_9ACTN</name>
<evidence type="ECO:0000256" key="6">
    <source>
        <dbReference type="ARBA" id="ARBA00022840"/>
    </source>
</evidence>
<dbReference type="Gene3D" id="3.40.50.300">
    <property type="entry name" value="P-loop containing nucleotide triphosphate hydrolases"/>
    <property type="match status" value="2"/>
</dbReference>
<reference evidence="10 11" key="1">
    <citation type="submission" date="2017-07" db="EMBL/GenBank/DDBJ databases">
        <title>Draft whole genome sequences of clinical Proprionibacteriaceae strains.</title>
        <authorList>
            <person name="Bernier A.-M."/>
            <person name="Bernard K."/>
            <person name="Domingo M.-C."/>
        </authorList>
    </citation>
    <scope>NUCLEOTIDE SEQUENCE [LARGE SCALE GENOMIC DNA]</scope>
    <source>
        <strain evidence="10 11">NML 130396</strain>
    </source>
</reference>
<dbReference type="InterPro" id="IPR003439">
    <property type="entry name" value="ABC_transporter-like_ATP-bd"/>
</dbReference>
<sequence>MVPMTDAPVLTATGLTKRYGSVDVVADMGMSLMPGTIHGLMGENGAGKSTVIKMLSGAVTPSGGAMILRGETYAPATVHEAQNAGVVALPQELLLVGALPVADNIFLGTRHETSGSLIHRQRQRRRAEAVLAELGQRLPMTVPVSELSPVQQTMVAVARALAREARVLILDEPTAALTDQEIEQFFAVLAGLKATGVAILYVSHRMNEIFALTDVITVMRNGHHVWTRPTFEVDEPTVVATMIGRTHETRSRPKLPAGAEASLVVESLTGNRLRDVSFTAEAGRVLGVAGLAGSGRSELLRTLAGAQRARTGTITFEGTELSGASIRTRMRRGVALVPEERRSQALVLADSIEDNIALANLDQVSSGGVVSRRRVSALARTTMDDLAIRAASIRQPVEQLSGGNQQKVVLGKYLRRQPRLLLLDEPTRGIDVGTKQEIHDLIGDLADAGVTVLVVSSEITELLSVCDEILVLREGRVSARIPAAGATEQQVLTHCYRKPEES</sequence>
<feature type="domain" description="ABC transporter" evidence="9">
    <location>
        <begin position="10"/>
        <end position="246"/>
    </location>
</feature>
<accession>A0A255GSJ7</accession>
<evidence type="ECO:0000256" key="3">
    <source>
        <dbReference type="ARBA" id="ARBA00022597"/>
    </source>
</evidence>